<feature type="compositionally biased region" description="Basic and acidic residues" evidence="1">
    <location>
        <begin position="135"/>
        <end position="144"/>
    </location>
</feature>
<evidence type="ECO:0000256" key="1">
    <source>
        <dbReference type="SAM" id="MobiDB-lite"/>
    </source>
</evidence>
<proteinExistence type="predicted"/>
<dbReference type="EMBL" id="JACSQJ010000001">
    <property type="protein sequence ID" value="MBD7987133.1"/>
    <property type="molecule type" value="Genomic_DNA"/>
</dbReference>
<comment type="caution">
    <text evidence="2">The sequence shown here is derived from an EMBL/GenBank/DDBJ whole genome shotgun (WGS) entry which is preliminary data.</text>
</comment>
<protein>
    <submittedName>
        <fullName evidence="2">Uncharacterized protein</fullName>
    </submittedName>
</protein>
<dbReference type="Proteomes" id="UP000647183">
    <property type="component" value="Unassembled WGS sequence"/>
</dbReference>
<feature type="region of interest" description="Disordered" evidence="1">
    <location>
        <begin position="124"/>
        <end position="144"/>
    </location>
</feature>
<evidence type="ECO:0000313" key="3">
    <source>
        <dbReference type="Proteomes" id="UP000647183"/>
    </source>
</evidence>
<keyword evidence="3" id="KW-1185">Reference proteome</keyword>
<accession>A0ABR8UH86</accession>
<gene>
    <name evidence="2" type="ORF">H9645_03735</name>
</gene>
<organism evidence="2 3">
    <name type="scientific">Luteimonas colneyensis</name>
    <dbReference type="NCBI Taxonomy" id="2762230"/>
    <lineage>
        <taxon>Bacteria</taxon>
        <taxon>Pseudomonadati</taxon>
        <taxon>Pseudomonadota</taxon>
        <taxon>Gammaproteobacteria</taxon>
        <taxon>Lysobacterales</taxon>
        <taxon>Lysobacteraceae</taxon>
        <taxon>Luteimonas</taxon>
    </lineage>
</organism>
<reference evidence="2 3" key="1">
    <citation type="submission" date="2020-08" db="EMBL/GenBank/DDBJ databases">
        <title>A Genomic Blueprint of the Chicken Gut Microbiome.</title>
        <authorList>
            <person name="Gilroy R."/>
            <person name="Ravi A."/>
            <person name="Getino M."/>
            <person name="Pursley I."/>
            <person name="Horton D.L."/>
            <person name="Alikhan N.-F."/>
            <person name="Baker D."/>
            <person name="Gharbi K."/>
            <person name="Hall N."/>
            <person name="Watson M."/>
            <person name="Adriaenssens E.M."/>
            <person name="Foster-Nyarko E."/>
            <person name="Jarju S."/>
            <person name="Secka A."/>
            <person name="Antonio M."/>
            <person name="Oren A."/>
            <person name="Chaudhuri R."/>
            <person name="La Ragione R.M."/>
            <person name="Hildebrand F."/>
            <person name="Pallen M.J."/>
        </authorList>
    </citation>
    <scope>NUCLEOTIDE SEQUENCE [LARGE SCALE GENOMIC DNA]</scope>
    <source>
        <strain evidence="2 3">Sa2BVA3</strain>
    </source>
</reference>
<dbReference type="RefSeq" id="WP_191728347.1">
    <property type="nucleotide sequence ID" value="NZ_JACSQJ010000001.1"/>
</dbReference>
<evidence type="ECO:0000313" key="2">
    <source>
        <dbReference type="EMBL" id="MBD7987133.1"/>
    </source>
</evidence>
<name>A0ABR8UH86_9GAMM</name>
<sequence length="144" mass="15251">MDTSAGIAAGHGADSSFWQSPRGVARTARRAGRRIFQIELPVSRTTGEVYAFVGARVATASLAADASLDGIEAEGWVLVHAGYVYRPLSASTRDKFMFSGQQEAMTGELVGVYVFRATEGEPPTFGDAPAGLDEGGGRETFRAF</sequence>